<dbReference type="InParanoid" id="G2Q3X9"/>
<evidence type="ECO:0000313" key="2">
    <source>
        <dbReference type="Proteomes" id="UP000007322"/>
    </source>
</evidence>
<gene>
    <name evidence="1" type="ORF">MYCTH_2298951</name>
</gene>
<name>G2Q3X9_THET4</name>
<dbReference type="VEuPathDB" id="FungiDB:MYCTH_2298951"/>
<dbReference type="EMBL" id="CP003002">
    <property type="protein sequence ID" value="AEO55282.1"/>
    <property type="molecule type" value="Genomic_DNA"/>
</dbReference>
<organism evidence="1 2">
    <name type="scientific">Thermothelomyces thermophilus (strain ATCC 42464 / BCRC 31852 / DSM 1799)</name>
    <name type="common">Sporotrichum thermophile</name>
    <dbReference type="NCBI Taxonomy" id="573729"/>
    <lineage>
        <taxon>Eukaryota</taxon>
        <taxon>Fungi</taxon>
        <taxon>Dikarya</taxon>
        <taxon>Ascomycota</taxon>
        <taxon>Pezizomycotina</taxon>
        <taxon>Sordariomycetes</taxon>
        <taxon>Sordariomycetidae</taxon>
        <taxon>Sordariales</taxon>
        <taxon>Chaetomiaceae</taxon>
        <taxon>Thermothelomyces</taxon>
    </lineage>
</organism>
<accession>G2Q3X9</accession>
<dbReference type="OrthoDB" id="5213862at2759"/>
<dbReference type="KEGG" id="mtm:MYCTH_2298951"/>
<dbReference type="HOGENOM" id="CLU_2147590_0_0_1"/>
<keyword evidence="2" id="KW-1185">Reference proteome</keyword>
<dbReference type="eggNOG" id="ENOG502RKIG">
    <property type="taxonomic scope" value="Eukaryota"/>
</dbReference>
<dbReference type="RefSeq" id="XP_003660527.1">
    <property type="nucleotide sequence ID" value="XM_003660479.1"/>
</dbReference>
<dbReference type="GeneID" id="11512893"/>
<dbReference type="AlphaFoldDB" id="G2Q3X9"/>
<reference evidence="1 2" key="1">
    <citation type="journal article" date="2011" name="Nat. Biotechnol.">
        <title>Comparative genomic analysis of the thermophilic biomass-degrading fungi Myceliophthora thermophila and Thielavia terrestris.</title>
        <authorList>
            <person name="Berka R.M."/>
            <person name="Grigoriev I.V."/>
            <person name="Otillar R."/>
            <person name="Salamov A."/>
            <person name="Grimwood J."/>
            <person name="Reid I."/>
            <person name="Ishmael N."/>
            <person name="John T."/>
            <person name="Darmond C."/>
            <person name="Moisan M.-C."/>
            <person name="Henrissat B."/>
            <person name="Coutinho P.M."/>
            <person name="Lombard V."/>
            <person name="Natvig D.O."/>
            <person name="Lindquist E."/>
            <person name="Schmutz J."/>
            <person name="Lucas S."/>
            <person name="Harris P."/>
            <person name="Powlowski J."/>
            <person name="Bellemare A."/>
            <person name="Taylor D."/>
            <person name="Butler G."/>
            <person name="de Vries R.P."/>
            <person name="Allijn I.E."/>
            <person name="van den Brink J."/>
            <person name="Ushinsky S."/>
            <person name="Storms R."/>
            <person name="Powell A.J."/>
            <person name="Paulsen I.T."/>
            <person name="Elbourne L.D.H."/>
            <person name="Baker S.E."/>
            <person name="Magnuson J."/>
            <person name="LaBoissiere S."/>
            <person name="Clutterbuck A.J."/>
            <person name="Martinez D."/>
            <person name="Wogulis M."/>
            <person name="de Leon A.L."/>
            <person name="Rey M.W."/>
            <person name="Tsang A."/>
        </authorList>
    </citation>
    <scope>NUCLEOTIDE SEQUENCE [LARGE SCALE GENOMIC DNA]</scope>
    <source>
        <strain evidence="2">ATCC 42464 / BCRC 31852 / DSM 1799</strain>
    </source>
</reference>
<protein>
    <submittedName>
        <fullName evidence="1">Uncharacterized protein</fullName>
    </submittedName>
</protein>
<sequence>MPAKTGAGNPAGCPSLPSLPAVVHTLVPQIVVTPEPATADDGVVTIWVAVQLSVQGSSTAAIEQGLYDPASDRRSSQGAPRHGFFLYDVSLELLPLSESTVVEVLGDKACPT</sequence>
<dbReference type="Proteomes" id="UP000007322">
    <property type="component" value="Chromosome 1"/>
</dbReference>
<proteinExistence type="predicted"/>
<evidence type="ECO:0000313" key="1">
    <source>
        <dbReference type="EMBL" id="AEO55282.1"/>
    </source>
</evidence>